<keyword evidence="8" id="KW-0812">Transmembrane</keyword>
<dbReference type="InterPro" id="IPR024128">
    <property type="entry name" value="T-cell_CD3_zeta"/>
</dbReference>
<dbReference type="OrthoDB" id="9941225at2759"/>
<keyword evidence="3" id="KW-0597">Phosphoprotein</keyword>
<evidence type="ECO:0000313" key="10">
    <source>
        <dbReference type="Proteomes" id="UP000515150"/>
    </source>
</evidence>
<evidence type="ECO:0000256" key="5">
    <source>
        <dbReference type="ARBA" id="ARBA00023130"/>
    </source>
</evidence>
<dbReference type="Pfam" id="PF11628">
    <property type="entry name" value="TCR_zetazeta"/>
    <property type="match status" value="1"/>
</dbReference>
<feature type="signal peptide" evidence="9">
    <location>
        <begin position="1"/>
        <end position="20"/>
    </location>
</feature>
<feature type="compositionally biased region" description="Basic and acidic residues" evidence="7">
    <location>
        <begin position="65"/>
        <end position="82"/>
    </location>
</feature>
<organism evidence="10 11">
    <name type="scientific">Betta splendens</name>
    <name type="common">Siamese fighting fish</name>
    <dbReference type="NCBI Taxonomy" id="158456"/>
    <lineage>
        <taxon>Eukaryota</taxon>
        <taxon>Metazoa</taxon>
        <taxon>Chordata</taxon>
        <taxon>Craniata</taxon>
        <taxon>Vertebrata</taxon>
        <taxon>Euteleostomi</taxon>
        <taxon>Actinopterygii</taxon>
        <taxon>Neopterygii</taxon>
        <taxon>Teleostei</taxon>
        <taxon>Neoteleostei</taxon>
        <taxon>Acanthomorphata</taxon>
        <taxon>Anabantaria</taxon>
        <taxon>Anabantiformes</taxon>
        <taxon>Anabantoidei</taxon>
        <taxon>Osphronemidae</taxon>
        <taxon>Betta</taxon>
    </lineage>
</organism>
<evidence type="ECO:0000256" key="7">
    <source>
        <dbReference type="SAM" id="MobiDB-lite"/>
    </source>
</evidence>
<keyword evidence="5" id="KW-1064">Adaptive immunity</keyword>
<dbReference type="GeneID" id="114846762"/>
<accession>A0A6P7LAQ1</accession>
<dbReference type="AlphaFoldDB" id="A0A6P7LAQ1"/>
<evidence type="ECO:0000256" key="4">
    <source>
        <dbReference type="ARBA" id="ARBA00022859"/>
    </source>
</evidence>
<keyword evidence="6" id="KW-0675">Receptor</keyword>
<protein>
    <submittedName>
        <fullName evidence="11">CD247 antigen like</fullName>
    </submittedName>
</protein>
<dbReference type="GO" id="GO:0098797">
    <property type="term" value="C:plasma membrane protein complex"/>
    <property type="evidence" value="ECO:0007669"/>
    <property type="project" value="UniProtKB-ARBA"/>
</dbReference>
<dbReference type="InterPro" id="IPR021663">
    <property type="entry name" value="CD3_zeta/IgE_Fc_rcpt_gamma"/>
</dbReference>
<name>A0A6P7LAQ1_BETSP</name>
<dbReference type="KEGG" id="bspl:114846762"/>
<feature type="region of interest" description="Disordered" evidence="7">
    <location>
        <begin position="61"/>
        <end position="123"/>
    </location>
</feature>
<keyword evidence="9" id="KW-0732">Signal</keyword>
<keyword evidence="10" id="KW-1185">Reference proteome</keyword>
<keyword evidence="2" id="KW-1003">Cell membrane</keyword>
<dbReference type="CTD" id="100101465"/>
<evidence type="ECO:0000256" key="3">
    <source>
        <dbReference type="ARBA" id="ARBA00022553"/>
    </source>
</evidence>
<reference evidence="11" key="1">
    <citation type="submission" date="2025-08" db="UniProtKB">
        <authorList>
            <consortium name="RefSeq"/>
        </authorList>
    </citation>
    <scope>IDENTIFICATION</scope>
</reference>
<dbReference type="RefSeq" id="XP_028991641.1">
    <property type="nucleotide sequence ID" value="XM_029135808.3"/>
</dbReference>
<keyword evidence="4" id="KW-0391">Immunity</keyword>
<evidence type="ECO:0000256" key="8">
    <source>
        <dbReference type="SAM" id="Phobius"/>
    </source>
</evidence>
<evidence type="ECO:0000256" key="6">
    <source>
        <dbReference type="ARBA" id="ARBA00023170"/>
    </source>
</evidence>
<dbReference type="Proteomes" id="UP000515150">
    <property type="component" value="Chromosome 21"/>
</dbReference>
<evidence type="ECO:0000256" key="9">
    <source>
        <dbReference type="SAM" id="SignalP"/>
    </source>
</evidence>
<proteinExistence type="predicted"/>
<feature type="chain" id="PRO_5043803506" evidence="9">
    <location>
        <begin position="21"/>
        <end position="123"/>
    </location>
</feature>
<evidence type="ECO:0000313" key="11">
    <source>
        <dbReference type="RefSeq" id="XP_028991641.1"/>
    </source>
</evidence>
<feature type="compositionally biased region" description="Basic and acidic residues" evidence="7">
    <location>
        <begin position="103"/>
        <end position="112"/>
    </location>
</feature>
<evidence type="ECO:0000256" key="1">
    <source>
        <dbReference type="ARBA" id="ARBA00004251"/>
    </source>
</evidence>
<evidence type="ECO:0000256" key="2">
    <source>
        <dbReference type="ARBA" id="ARBA00022475"/>
    </source>
</evidence>
<dbReference type="PANTHER" id="PTHR10035">
    <property type="entry name" value="T-CELL SURFACE GLYCOPROTEIN CD3 ZETA CHAIN"/>
    <property type="match status" value="1"/>
</dbReference>
<keyword evidence="8" id="KW-1133">Transmembrane helix</keyword>
<feature type="transmembrane region" description="Helical" evidence="8">
    <location>
        <begin position="30"/>
        <end position="51"/>
    </location>
</feature>
<dbReference type="GO" id="GO:0002250">
    <property type="term" value="P:adaptive immune response"/>
    <property type="evidence" value="ECO:0007669"/>
    <property type="project" value="UniProtKB-KW"/>
</dbReference>
<dbReference type="PANTHER" id="PTHR10035:SF2">
    <property type="entry name" value="T-CELL SURFACE GLYCOPROTEIN CD3 ZETA CHAIN"/>
    <property type="match status" value="1"/>
</dbReference>
<comment type="subcellular location">
    <subcellularLocation>
        <location evidence="1">Cell membrane</location>
        <topology evidence="1">Single-pass type I membrane protein</topology>
    </subcellularLocation>
</comment>
<sequence length="123" mass="14051">MERLKAGVFVLFVLVAQVSCSGADFFTDPVICYFLDGFLMVYCIVATALYFREKFSRVPVEMPSGEEKGGIYQELERPKDTDPYQELDPLRRKKKSGKKKKTRADDKDKDPYECLSPAPPPQM</sequence>
<feature type="compositionally biased region" description="Basic residues" evidence="7">
    <location>
        <begin position="91"/>
        <end position="102"/>
    </location>
</feature>
<gene>
    <name evidence="11" type="primary">cd247l</name>
</gene>
<keyword evidence="8" id="KW-0472">Membrane</keyword>